<proteinExistence type="predicted"/>
<dbReference type="RefSeq" id="WP_430539827.1">
    <property type="nucleotide sequence ID" value="NZ_CABVHO010000002.1"/>
</dbReference>
<evidence type="ECO:0000256" key="1">
    <source>
        <dbReference type="ARBA" id="ARBA00022723"/>
    </source>
</evidence>
<dbReference type="SUPFAM" id="SSF57716">
    <property type="entry name" value="Glucocorticoid receptor-like (DNA-binding domain)"/>
    <property type="match status" value="1"/>
</dbReference>
<feature type="zinc finger region" description="dksA C4-type" evidence="4">
    <location>
        <begin position="45"/>
        <end position="69"/>
    </location>
</feature>
<evidence type="ECO:0000313" key="6">
    <source>
        <dbReference type="EMBL" id="VVN51127.1"/>
    </source>
</evidence>
<dbReference type="AlphaFoldDB" id="A0A5E6YE29"/>
<feature type="domain" description="Zinc finger DksA/TraR C4-type" evidence="5">
    <location>
        <begin position="41"/>
        <end position="73"/>
    </location>
</feature>
<dbReference type="EMBL" id="CABVHO010000002">
    <property type="protein sequence ID" value="VVN51127.1"/>
    <property type="molecule type" value="Genomic_DNA"/>
</dbReference>
<evidence type="ECO:0000313" key="7">
    <source>
        <dbReference type="Proteomes" id="UP000326437"/>
    </source>
</evidence>
<dbReference type="PANTHER" id="PTHR38777:SF1">
    <property type="entry name" value="DNAK SUPPRESSOR PROTEIN"/>
    <property type="match status" value="1"/>
</dbReference>
<keyword evidence="1" id="KW-0479">Metal-binding</keyword>
<dbReference type="Gene3D" id="1.20.120.910">
    <property type="entry name" value="DksA, coiled-coil domain"/>
    <property type="match status" value="1"/>
</dbReference>
<keyword evidence="3" id="KW-0862">Zinc</keyword>
<accession>A0A5E6YE29</accession>
<dbReference type="PANTHER" id="PTHR38777">
    <property type="entry name" value="FELS-2 PROPHAGE PROTEIN"/>
    <property type="match status" value="1"/>
</dbReference>
<organism evidence="6 7">
    <name type="scientific">Pseudomonas fluorescens</name>
    <dbReference type="NCBI Taxonomy" id="294"/>
    <lineage>
        <taxon>Bacteria</taxon>
        <taxon>Pseudomonadati</taxon>
        <taxon>Pseudomonadota</taxon>
        <taxon>Gammaproteobacteria</taxon>
        <taxon>Pseudomonadales</taxon>
        <taxon>Pseudomonadaceae</taxon>
        <taxon>Pseudomonas</taxon>
    </lineage>
</organism>
<keyword evidence="2" id="KW-0863">Zinc-finger</keyword>
<protein>
    <recommendedName>
        <fullName evidence="5">Zinc finger DksA/TraR C4-type domain-containing protein</fullName>
    </recommendedName>
</protein>
<name>A0A5E6YE29_PSEFL</name>
<dbReference type="PROSITE" id="PS51128">
    <property type="entry name" value="ZF_DKSA_2"/>
    <property type="match status" value="1"/>
</dbReference>
<dbReference type="Proteomes" id="UP000326437">
    <property type="component" value="Unassembled WGS sequence"/>
</dbReference>
<dbReference type="GO" id="GO:0008270">
    <property type="term" value="F:zinc ion binding"/>
    <property type="evidence" value="ECO:0007669"/>
    <property type="project" value="UniProtKB-KW"/>
</dbReference>
<evidence type="ECO:0000259" key="5">
    <source>
        <dbReference type="Pfam" id="PF01258"/>
    </source>
</evidence>
<evidence type="ECO:0000256" key="4">
    <source>
        <dbReference type="PROSITE-ProRule" id="PRU00510"/>
    </source>
</evidence>
<dbReference type="Pfam" id="PF01258">
    <property type="entry name" value="zf-dskA_traR"/>
    <property type="match status" value="1"/>
</dbReference>
<reference evidence="6 7" key="1">
    <citation type="submission" date="2019-09" db="EMBL/GenBank/DDBJ databases">
        <authorList>
            <person name="Chandra G."/>
            <person name="Truman W A."/>
        </authorList>
    </citation>
    <scope>NUCLEOTIDE SEQUENCE [LARGE SCALE GENOMIC DNA]</scope>
    <source>
        <strain evidence="6">PS685</strain>
    </source>
</reference>
<sequence>MSTRLRGVPTVADDVDFANDLVQERIDRALAARKAQPVFESYEFCEDCDTVIPLARRLAVTSCTRCAGCQQLNEEIGTRYAR</sequence>
<gene>
    <name evidence="6" type="ORF">PS685_00557</name>
</gene>
<evidence type="ECO:0000256" key="2">
    <source>
        <dbReference type="ARBA" id="ARBA00022771"/>
    </source>
</evidence>
<evidence type="ECO:0000256" key="3">
    <source>
        <dbReference type="ARBA" id="ARBA00022833"/>
    </source>
</evidence>
<dbReference type="InterPro" id="IPR000962">
    <property type="entry name" value="Znf_DskA_TraR"/>
</dbReference>
<dbReference type="GO" id="GO:1900378">
    <property type="term" value="P:positive regulation of secondary metabolite biosynthetic process"/>
    <property type="evidence" value="ECO:0007669"/>
    <property type="project" value="TreeGrafter"/>
</dbReference>